<comment type="catalytic activity">
    <reaction evidence="3">
        <text>L-aspartate + L-glutamine + ATP + H2O = L-asparagine + L-glutamate + AMP + diphosphate + H(+)</text>
        <dbReference type="Rhea" id="RHEA:12228"/>
        <dbReference type="ChEBI" id="CHEBI:15377"/>
        <dbReference type="ChEBI" id="CHEBI:15378"/>
        <dbReference type="ChEBI" id="CHEBI:29985"/>
        <dbReference type="ChEBI" id="CHEBI:29991"/>
        <dbReference type="ChEBI" id="CHEBI:30616"/>
        <dbReference type="ChEBI" id="CHEBI:33019"/>
        <dbReference type="ChEBI" id="CHEBI:58048"/>
        <dbReference type="ChEBI" id="CHEBI:58359"/>
        <dbReference type="ChEBI" id="CHEBI:456215"/>
        <dbReference type="EC" id="6.3.5.4"/>
    </reaction>
</comment>
<dbReference type="PANTHER" id="PTHR43284">
    <property type="entry name" value="ASPARAGINE SYNTHETASE (GLUTAMINE-HYDROLYZING)"/>
    <property type="match status" value="1"/>
</dbReference>
<sequence length="643" mass="72790">MLAFAWPWLDTAHYPSEITAARLGASLCAGIGGHAGAVDIGRLHFAYRPLRPTLATSRTWRPTTLPGGRIIVFHGYFDNVAEIAAQVDVRSSDPALIYGLAVEKWADEADRRIVGEYCTLIVEPDQARVRLCRSPLRAPPLYYFQSEELVAASSVPRALLAAGVTKKLNECRLADSGLINFTDQEASWFEGIARVPLGCAIDLKRGEPRKLIKYYDPSAIAPIQVDSDAECVARVSQLLDDAVRVSLAGFNRPGVTLSAGLDSPQIVTRALKNIPPQEKLPTFTFHPEEGYDGIAPPDMIGNERPMVEAFAAMHPQIEPHFTANEGYAHDHRLNDLFHAMGAAPTGLCNMYVFHGIFAGAVREGCDVLLVSDWGNYAFSDKGAWGFVEYLFKGRWRQLWMALKNHTSQKRPILRSFVARSLQPLLPNALWWRARKLIFPDRTSMLDLMQPFSRSYRQASGADQRLAAAGLVYERYQPRSAAHARRLLLQNDDGEAAEMYQAFEQLYGIPQRDPMAYRPLVEYCWGLPTRMYMRDGQMRWLAKQMGKGIMPEQQRANRLHGRWDADWHLRIGRRRNQILEEFDRLESDSRFAAMFDLKKLKAALLDWPDQTDINPQRMYPLEFAVPRVLLTARFIKYVEGRNEP</sequence>
<name>A0ABT0S7M3_9SPHN</name>
<protein>
    <recommendedName>
        <fullName evidence="2">asparagine synthase (glutamine-hydrolyzing)</fullName>
        <ecNumber evidence="2">6.3.5.4</ecNumber>
    </recommendedName>
</protein>
<evidence type="ECO:0000256" key="1">
    <source>
        <dbReference type="ARBA" id="ARBA00005187"/>
    </source>
</evidence>
<proteinExistence type="predicted"/>
<comment type="pathway">
    <text evidence="1">Amino-acid biosynthesis; L-asparagine biosynthesis; L-asparagine from L-aspartate (L-Gln route): step 1/1.</text>
</comment>
<feature type="domain" description="Asparagine synthetase" evidence="4">
    <location>
        <begin position="235"/>
        <end position="610"/>
    </location>
</feature>
<dbReference type="SUPFAM" id="SSF56235">
    <property type="entry name" value="N-terminal nucleophile aminohydrolases (Ntn hydrolases)"/>
    <property type="match status" value="1"/>
</dbReference>
<evidence type="ECO:0000313" key="7">
    <source>
        <dbReference type="Proteomes" id="UP001165383"/>
    </source>
</evidence>
<evidence type="ECO:0000256" key="3">
    <source>
        <dbReference type="ARBA" id="ARBA00048741"/>
    </source>
</evidence>
<reference evidence="6" key="1">
    <citation type="submission" date="2022-05" db="EMBL/GenBank/DDBJ databases">
        <authorList>
            <person name="Jo J.-H."/>
            <person name="Im W.-T."/>
        </authorList>
    </citation>
    <scope>NUCLEOTIDE SEQUENCE</scope>
    <source>
        <strain evidence="6">RB56-2</strain>
    </source>
</reference>
<evidence type="ECO:0000256" key="2">
    <source>
        <dbReference type="ARBA" id="ARBA00012737"/>
    </source>
</evidence>
<dbReference type="Pfam" id="PF13537">
    <property type="entry name" value="GATase_7"/>
    <property type="match status" value="1"/>
</dbReference>
<dbReference type="Gene3D" id="3.60.20.10">
    <property type="entry name" value="Glutamine Phosphoribosylpyrophosphate, subunit 1, domain 1"/>
    <property type="match status" value="1"/>
</dbReference>
<dbReference type="RefSeq" id="WP_249914822.1">
    <property type="nucleotide sequence ID" value="NZ_JAMGBB010000001.1"/>
</dbReference>
<dbReference type="InterPro" id="IPR017932">
    <property type="entry name" value="GATase_2_dom"/>
</dbReference>
<dbReference type="InterPro" id="IPR014729">
    <property type="entry name" value="Rossmann-like_a/b/a_fold"/>
</dbReference>
<feature type="domain" description="Glutamine amidotransferase type-2" evidence="5">
    <location>
        <begin position="70"/>
        <end position="160"/>
    </location>
</feature>
<dbReference type="Proteomes" id="UP001165383">
    <property type="component" value="Unassembled WGS sequence"/>
</dbReference>
<dbReference type="EMBL" id="JAMGBB010000001">
    <property type="protein sequence ID" value="MCL6740389.1"/>
    <property type="molecule type" value="Genomic_DNA"/>
</dbReference>
<comment type="caution">
    <text evidence="6">The sequence shown here is derived from an EMBL/GenBank/DDBJ whole genome shotgun (WGS) entry which is preliminary data.</text>
</comment>
<dbReference type="EC" id="6.3.5.4" evidence="2"/>
<dbReference type="InterPro" id="IPR001962">
    <property type="entry name" value="Asn_synthase"/>
</dbReference>
<evidence type="ECO:0000313" key="6">
    <source>
        <dbReference type="EMBL" id="MCL6740389.1"/>
    </source>
</evidence>
<keyword evidence="7" id="KW-1185">Reference proteome</keyword>
<evidence type="ECO:0000259" key="4">
    <source>
        <dbReference type="Pfam" id="PF00733"/>
    </source>
</evidence>
<dbReference type="SUPFAM" id="SSF52402">
    <property type="entry name" value="Adenine nucleotide alpha hydrolases-like"/>
    <property type="match status" value="1"/>
</dbReference>
<dbReference type="Pfam" id="PF00733">
    <property type="entry name" value="Asn_synthase"/>
    <property type="match status" value="1"/>
</dbReference>
<gene>
    <name evidence="6" type="ORF">LZ518_04500</name>
</gene>
<dbReference type="InterPro" id="IPR051786">
    <property type="entry name" value="ASN_synthetase/amidase"/>
</dbReference>
<accession>A0ABT0S7M3</accession>
<dbReference type="Gene3D" id="3.40.50.620">
    <property type="entry name" value="HUPs"/>
    <property type="match status" value="1"/>
</dbReference>
<dbReference type="PANTHER" id="PTHR43284:SF1">
    <property type="entry name" value="ASPARAGINE SYNTHETASE"/>
    <property type="match status" value="1"/>
</dbReference>
<evidence type="ECO:0000259" key="5">
    <source>
        <dbReference type="Pfam" id="PF13537"/>
    </source>
</evidence>
<organism evidence="6 7">
    <name type="scientific">Sphingomonas brevis</name>
    <dbReference type="NCBI Taxonomy" id="2908206"/>
    <lineage>
        <taxon>Bacteria</taxon>
        <taxon>Pseudomonadati</taxon>
        <taxon>Pseudomonadota</taxon>
        <taxon>Alphaproteobacteria</taxon>
        <taxon>Sphingomonadales</taxon>
        <taxon>Sphingomonadaceae</taxon>
        <taxon>Sphingomonas</taxon>
    </lineage>
</organism>
<dbReference type="InterPro" id="IPR029055">
    <property type="entry name" value="Ntn_hydrolases_N"/>
</dbReference>